<reference evidence="1" key="1">
    <citation type="submission" date="2018-04" db="EMBL/GenBank/DDBJ databases">
        <title>Transcriptome assembly of Sipha flava.</title>
        <authorList>
            <person name="Scully E.D."/>
            <person name="Geib S.M."/>
            <person name="Palmer N.A."/>
            <person name="Koch K."/>
            <person name="Bradshaw J."/>
            <person name="Heng-Moss T."/>
            <person name="Sarath G."/>
        </authorList>
    </citation>
    <scope>NUCLEOTIDE SEQUENCE</scope>
</reference>
<dbReference type="OrthoDB" id="6621833at2759"/>
<proteinExistence type="predicted"/>
<accession>A0A2S2QSD3</accession>
<dbReference type="AlphaFoldDB" id="A0A2S2QSD3"/>
<dbReference type="EMBL" id="GGMS01011483">
    <property type="protein sequence ID" value="MBY80686.1"/>
    <property type="molecule type" value="Transcribed_RNA"/>
</dbReference>
<name>A0A2S2QSD3_9HEMI</name>
<sequence>MFKKNCIYHEWHKMWTNQSTKLNQIKNNIQTWHNPGLKRKEETILNRLRIGHTFITYKHLMEKNDPPICEMCRVVYTVKHIITECQKYEDTRKKHQISQQIGEALGPDTQSITKILQFIKEIQLYNLI</sequence>
<organism evidence="1">
    <name type="scientific">Sipha flava</name>
    <name type="common">yellow sugarcane aphid</name>
    <dbReference type="NCBI Taxonomy" id="143950"/>
    <lineage>
        <taxon>Eukaryota</taxon>
        <taxon>Metazoa</taxon>
        <taxon>Ecdysozoa</taxon>
        <taxon>Arthropoda</taxon>
        <taxon>Hexapoda</taxon>
        <taxon>Insecta</taxon>
        <taxon>Pterygota</taxon>
        <taxon>Neoptera</taxon>
        <taxon>Paraneoptera</taxon>
        <taxon>Hemiptera</taxon>
        <taxon>Sternorrhyncha</taxon>
        <taxon>Aphidomorpha</taxon>
        <taxon>Aphidoidea</taxon>
        <taxon>Aphididae</taxon>
        <taxon>Sipha</taxon>
    </lineage>
</organism>
<evidence type="ECO:0000313" key="1">
    <source>
        <dbReference type="EMBL" id="MBY80686.1"/>
    </source>
</evidence>
<evidence type="ECO:0008006" key="2">
    <source>
        <dbReference type="Google" id="ProtNLM"/>
    </source>
</evidence>
<gene>
    <name evidence="1" type="ORF">g.64465</name>
</gene>
<protein>
    <recommendedName>
        <fullName evidence="2">RNase H type-1 domain-containing protein</fullName>
    </recommendedName>
</protein>